<feature type="compositionally biased region" description="Polar residues" evidence="1">
    <location>
        <begin position="10"/>
        <end position="22"/>
    </location>
</feature>
<dbReference type="EMBL" id="NHYD01003623">
    <property type="protein sequence ID" value="PPQ75364.1"/>
    <property type="molecule type" value="Genomic_DNA"/>
</dbReference>
<feature type="compositionally biased region" description="Basic and acidic residues" evidence="1">
    <location>
        <begin position="54"/>
        <end position="66"/>
    </location>
</feature>
<proteinExistence type="predicted"/>
<evidence type="ECO:0000313" key="2">
    <source>
        <dbReference type="EMBL" id="PPQ75364.1"/>
    </source>
</evidence>
<dbReference type="AlphaFoldDB" id="A0A409WA37"/>
<reference evidence="2 3" key="1">
    <citation type="journal article" date="2018" name="Evol. Lett.">
        <title>Horizontal gene cluster transfer increased hallucinogenic mushroom diversity.</title>
        <authorList>
            <person name="Reynolds H.T."/>
            <person name="Vijayakumar V."/>
            <person name="Gluck-Thaler E."/>
            <person name="Korotkin H.B."/>
            <person name="Matheny P.B."/>
            <person name="Slot J.C."/>
        </authorList>
    </citation>
    <scope>NUCLEOTIDE SEQUENCE [LARGE SCALE GENOMIC DNA]</scope>
    <source>
        <strain evidence="2 3">2631</strain>
    </source>
</reference>
<evidence type="ECO:0000313" key="3">
    <source>
        <dbReference type="Proteomes" id="UP000283269"/>
    </source>
</evidence>
<sequence length="180" mass="19524">MALYPDLKSSENGVQPQEFGTESLSQSSSLLTISIQAEYCFSPEQHISPAEADRNAVERNQSHSVDEQDDSNVDPRLITIPHVSHHPIYPIPNLPAPKNDISVYIPFLCPASNPLKTPAIKKPNAKTLTLIQSQDAIINGVTAAHQLNKSYQAKSTQPDVNEDTTATNAKQVIAVSGGWA</sequence>
<accession>A0A409WA37</accession>
<gene>
    <name evidence="2" type="ORF">CVT25_005592</name>
</gene>
<organism evidence="2 3">
    <name type="scientific">Psilocybe cyanescens</name>
    <dbReference type="NCBI Taxonomy" id="93625"/>
    <lineage>
        <taxon>Eukaryota</taxon>
        <taxon>Fungi</taxon>
        <taxon>Dikarya</taxon>
        <taxon>Basidiomycota</taxon>
        <taxon>Agaricomycotina</taxon>
        <taxon>Agaricomycetes</taxon>
        <taxon>Agaricomycetidae</taxon>
        <taxon>Agaricales</taxon>
        <taxon>Agaricineae</taxon>
        <taxon>Strophariaceae</taxon>
        <taxon>Psilocybe</taxon>
    </lineage>
</organism>
<protein>
    <submittedName>
        <fullName evidence="2">Uncharacterized protein</fullName>
    </submittedName>
</protein>
<dbReference type="Proteomes" id="UP000283269">
    <property type="component" value="Unassembled WGS sequence"/>
</dbReference>
<name>A0A409WA37_PSICY</name>
<feature type="region of interest" description="Disordered" evidence="1">
    <location>
        <begin position="54"/>
        <end position="74"/>
    </location>
</feature>
<dbReference type="InParanoid" id="A0A409WA37"/>
<evidence type="ECO:0000256" key="1">
    <source>
        <dbReference type="SAM" id="MobiDB-lite"/>
    </source>
</evidence>
<keyword evidence="3" id="KW-1185">Reference proteome</keyword>
<feature type="region of interest" description="Disordered" evidence="1">
    <location>
        <begin position="1"/>
        <end position="25"/>
    </location>
</feature>
<comment type="caution">
    <text evidence="2">The sequence shown here is derived from an EMBL/GenBank/DDBJ whole genome shotgun (WGS) entry which is preliminary data.</text>
</comment>